<accession>A0ABV2TYG8</accession>
<reference evidence="2 3" key="1">
    <citation type="submission" date="2024-07" db="EMBL/GenBank/DDBJ databases">
        <title>The genome sequence of type strain Sediminicola luteus GDMCC 1.2596T.</title>
        <authorList>
            <person name="Liu Y."/>
        </authorList>
    </citation>
    <scope>NUCLEOTIDE SEQUENCE [LARGE SCALE GENOMIC DNA]</scope>
    <source>
        <strain evidence="2 3">GDMCC 1.2596</strain>
    </source>
</reference>
<gene>
    <name evidence="2" type="ORF">ABXZ32_13015</name>
</gene>
<proteinExistence type="predicted"/>
<sequence>MKALNTKERNATILKFAAWLFGCVLLISVPFIFSSFVAAEQQNIKNNELENQLKIKNNELKEQLKTHNQEMEKLQSIRDGNKEKLIADEDFERNYMAVKIQNIIDLMGKKDSANIDPDSFNAELTNIFTDINNQTEIDTTWRGDMYRNTVTISKFLISANKIVSSSGEDKEDMVSDLNDIIVEIEGSKDDLADLSNQKKRKDLQNGINSIKRQLQKSIKKLNNFKSGIK</sequence>
<evidence type="ECO:0000313" key="3">
    <source>
        <dbReference type="Proteomes" id="UP001549773"/>
    </source>
</evidence>
<dbReference type="Proteomes" id="UP001549773">
    <property type="component" value="Unassembled WGS sequence"/>
</dbReference>
<keyword evidence="1" id="KW-0175">Coiled coil</keyword>
<feature type="coiled-coil region" evidence="1">
    <location>
        <begin position="39"/>
        <end position="84"/>
    </location>
</feature>
<comment type="caution">
    <text evidence="2">The sequence shown here is derived from an EMBL/GenBank/DDBJ whole genome shotgun (WGS) entry which is preliminary data.</text>
</comment>
<feature type="coiled-coil region" evidence="1">
    <location>
        <begin position="177"/>
        <end position="220"/>
    </location>
</feature>
<evidence type="ECO:0000256" key="1">
    <source>
        <dbReference type="SAM" id="Coils"/>
    </source>
</evidence>
<dbReference type="EMBL" id="JBEWYP010000008">
    <property type="protein sequence ID" value="MET7030323.1"/>
    <property type="molecule type" value="Genomic_DNA"/>
</dbReference>
<evidence type="ECO:0000313" key="2">
    <source>
        <dbReference type="EMBL" id="MET7030323.1"/>
    </source>
</evidence>
<keyword evidence="3" id="KW-1185">Reference proteome</keyword>
<protein>
    <submittedName>
        <fullName evidence="2">Uncharacterized protein</fullName>
    </submittedName>
</protein>
<organism evidence="2 3">
    <name type="scientific">Sediminicola luteus</name>
    <dbReference type="NCBI Taxonomy" id="319238"/>
    <lineage>
        <taxon>Bacteria</taxon>
        <taxon>Pseudomonadati</taxon>
        <taxon>Bacteroidota</taxon>
        <taxon>Flavobacteriia</taxon>
        <taxon>Flavobacteriales</taxon>
        <taxon>Flavobacteriaceae</taxon>
        <taxon>Sediminicola</taxon>
    </lineage>
</organism>
<name>A0ABV2TYG8_9FLAO</name>
<dbReference type="RefSeq" id="WP_354619118.1">
    <property type="nucleotide sequence ID" value="NZ_JBEWYP010000008.1"/>
</dbReference>